<evidence type="ECO:0000313" key="1">
    <source>
        <dbReference type="EMBL" id="KAH7904296.1"/>
    </source>
</evidence>
<reference evidence="1" key="1">
    <citation type="journal article" date="2021" name="New Phytol.">
        <title>Evolutionary innovations through gain and loss of genes in the ectomycorrhizal Boletales.</title>
        <authorList>
            <person name="Wu G."/>
            <person name="Miyauchi S."/>
            <person name="Morin E."/>
            <person name="Kuo A."/>
            <person name="Drula E."/>
            <person name="Varga T."/>
            <person name="Kohler A."/>
            <person name="Feng B."/>
            <person name="Cao Y."/>
            <person name="Lipzen A."/>
            <person name="Daum C."/>
            <person name="Hundley H."/>
            <person name="Pangilinan J."/>
            <person name="Johnson J."/>
            <person name="Barry K."/>
            <person name="LaButti K."/>
            <person name="Ng V."/>
            <person name="Ahrendt S."/>
            <person name="Min B."/>
            <person name="Choi I.G."/>
            <person name="Park H."/>
            <person name="Plett J.M."/>
            <person name="Magnuson J."/>
            <person name="Spatafora J.W."/>
            <person name="Nagy L.G."/>
            <person name="Henrissat B."/>
            <person name="Grigoriev I.V."/>
            <person name="Yang Z.L."/>
            <person name="Xu J."/>
            <person name="Martin F.M."/>
        </authorList>
    </citation>
    <scope>NUCLEOTIDE SEQUENCE</scope>
    <source>
        <strain evidence="1">ATCC 28755</strain>
    </source>
</reference>
<dbReference type="Proteomes" id="UP000790377">
    <property type="component" value="Unassembled WGS sequence"/>
</dbReference>
<keyword evidence="2" id="KW-1185">Reference proteome</keyword>
<organism evidence="1 2">
    <name type="scientific">Hygrophoropsis aurantiaca</name>
    <dbReference type="NCBI Taxonomy" id="72124"/>
    <lineage>
        <taxon>Eukaryota</taxon>
        <taxon>Fungi</taxon>
        <taxon>Dikarya</taxon>
        <taxon>Basidiomycota</taxon>
        <taxon>Agaricomycotina</taxon>
        <taxon>Agaricomycetes</taxon>
        <taxon>Agaricomycetidae</taxon>
        <taxon>Boletales</taxon>
        <taxon>Coniophorineae</taxon>
        <taxon>Hygrophoropsidaceae</taxon>
        <taxon>Hygrophoropsis</taxon>
    </lineage>
</organism>
<gene>
    <name evidence="1" type="ORF">BJ138DRAFT_937974</name>
</gene>
<sequence length="292" mass="32080">MVPTDVTLSTGYKMPTLGLGVYENDECAEACKIALLNGYRMIDSARFYKNEAQVGEGVRASGVDRAGIFISWFFLIVCATISIFLKSGYTASKVYDPDYGLEKTAAAVNDSIKNLGFSYYDLYLIHSPIGGKDLRLAAYKALLDAKAAGLIHTVGVSNYGIKHMEEIREAGLETPAVNQIELHPLCQQKPIVEYCKKHDIVVQAYTPLIRGATDNAVLQEISKKYNKAPAQILVRWSLQNGFVPLPKSSQELRIISNGQVYDFDIASEDMAKLDALDRGKAGAVTWNPVDAE</sequence>
<name>A0ACB7ZT25_9AGAM</name>
<accession>A0ACB7ZT25</accession>
<comment type="caution">
    <text evidence="1">The sequence shown here is derived from an EMBL/GenBank/DDBJ whole genome shotgun (WGS) entry which is preliminary data.</text>
</comment>
<evidence type="ECO:0000313" key="2">
    <source>
        <dbReference type="Proteomes" id="UP000790377"/>
    </source>
</evidence>
<dbReference type="EMBL" id="MU268528">
    <property type="protein sequence ID" value="KAH7904296.1"/>
    <property type="molecule type" value="Genomic_DNA"/>
</dbReference>
<protein>
    <submittedName>
        <fullName evidence="1">NADP-dependent oxidoreductase domain-containing protein</fullName>
    </submittedName>
</protein>
<proteinExistence type="predicted"/>